<reference evidence="1 2" key="1">
    <citation type="journal article" date="2017" name="PLoS ONE">
        <title>Development of a real-time PCR for detection of Staphylococcus pseudintermedius using a novel automated comparison of whole-genome sequences.</title>
        <authorList>
            <person name="Verstappen K.M."/>
            <person name="Huijbregts L."/>
            <person name="Spaninks M."/>
            <person name="Wagenaar J.A."/>
            <person name="Fluit A.C."/>
            <person name="Duim B."/>
        </authorList>
    </citation>
    <scope>NUCLEOTIDE SEQUENCE [LARGE SCALE GENOMIC DNA]</scope>
    <source>
        <strain evidence="1 2">215070706401-1</strain>
    </source>
</reference>
<sequence>MIKWDIISYDVGKASKDFASLSVESKKVNPIEISSEFEKLRQELLEARDEIYDQYEFDAVNKLDYKFDLVFGLKLYEILNEAYGFTNRVASNDDVWRFLSIKIIPDIVHSRQQFKEEYFYKKPRRIWLKTIWWYIHLSWQGNQEDTFEILKNNTTDTIMQLVDRSGIGYNVELYREIMRQYVNYKDNDRSLFRRILKLNVARVLTVAPELFEDGIQGYVESLYETVE</sequence>
<dbReference type="InterPro" id="IPR045920">
    <property type="entry name" value="DUF6339"/>
</dbReference>
<dbReference type="RefSeq" id="WP_096591250.1">
    <property type="nucleotide sequence ID" value="NZ_MWUU01000005.1"/>
</dbReference>
<gene>
    <name evidence="1" type="ORF">B5C08_05365</name>
</gene>
<evidence type="ECO:0000313" key="1">
    <source>
        <dbReference type="EMBL" id="PCF55893.1"/>
    </source>
</evidence>
<dbReference type="Proteomes" id="UP000218335">
    <property type="component" value="Unassembled WGS sequence"/>
</dbReference>
<accession>A0A2A4GY89</accession>
<dbReference type="EMBL" id="MWUU01000005">
    <property type="protein sequence ID" value="PCF55893.1"/>
    <property type="molecule type" value="Genomic_DNA"/>
</dbReference>
<name>A0A2A4GY89_9STAP</name>
<dbReference type="AlphaFoldDB" id="A0A2A4GY89"/>
<proteinExistence type="predicted"/>
<evidence type="ECO:0000313" key="2">
    <source>
        <dbReference type="Proteomes" id="UP000218335"/>
    </source>
</evidence>
<comment type="caution">
    <text evidence="1">The sequence shown here is derived from an EMBL/GenBank/DDBJ whole genome shotgun (WGS) entry which is preliminary data.</text>
</comment>
<protein>
    <submittedName>
        <fullName evidence="1">Uncharacterized protein</fullName>
    </submittedName>
</protein>
<organism evidence="1 2">
    <name type="scientific">Staphylococcus delphini</name>
    <dbReference type="NCBI Taxonomy" id="53344"/>
    <lineage>
        <taxon>Bacteria</taxon>
        <taxon>Bacillati</taxon>
        <taxon>Bacillota</taxon>
        <taxon>Bacilli</taxon>
        <taxon>Bacillales</taxon>
        <taxon>Staphylococcaceae</taxon>
        <taxon>Staphylococcus</taxon>
        <taxon>Staphylococcus intermedius group</taxon>
    </lineage>
</organism>
<dbReference type="Pfam" id="PF19866">
    <property type="entry name" value="DUF6339"/>
    <property type="match status" value="1"/>
</dbReference>